<dbReference type="InterPro" id="IPR011701">
    <property type="entry name" value="MFS"/>
</dbReference>
<keyword evidence="4 6" id="KW-1133">Transmembrane helix</keyword>
<keyword evidence="2" id="KW-1003">Cell membrane</keyword>
<feature type="transmembrane region" description="Helical" evidence="6">
    <location>
        <begin position="12"/>
        <end position="33"/>
    </location>
</feature>
<dbReference type="InterPro" id="IPR020846">
    <property type="entry name" value="MFS_dom"/>
</dbReference>
<evidence type="ECO:0000313" key="9">
    <source>
        <dbReference type="Proteomes" id="UP000198407"/>
    </source>
</evidence>
<dbReference type="EMBL" id="FZOL01000013">
    <property type="protein sequence ID" value="SNS69406.1"/>
    <property type="molecule type" value="Genomic_DNA"/>
</dbReference>
<feature type="transmembrane region" description="Helical" evidence="6">
    <location>
        <begin position="77"/>
        <end position="96"/>
    </location>
</feature>
<dbReference type="InterPro" id="IPR050189">
    <property type="entry name" value="MFS_Efflux_Transporters"/>
</dbReference>
<feature type="transmembrane region" description="Helical" evidence="6">
    <location>
        <begin position="239"/>
        <end position="262"/>
    </location>
</feature>
<feature type="transmembrane region" description="Helical" evidence="6">
    <location>
        <begin position="102"/>
        <end position="123"/>
    </location>
</feature>
<feature type="transmembrane region" description="Helical" evidence="6">
    <location>
        <begin position="207"/>
        <end position="233"/>
    </location>
</feature>
<accession>A0A239GJC8</accession>
<protein>
    <submittedName>
        <fullName evidence="8">Predicted arabinose efflux permease, MFS family</fullName>
    </submittedName>
</protein>
<keyword evidence="9" id="KW-1185">Reference proteome</keyword>
<keyword evidence="5 6" id="KW-0472">Membrane</keyword>
<evidence type="ECO:0000256" key="2">
    <source>
        <dbReference type="ARBA" id="ARBA00022475"/>
    </source>
</evidence>
<dbReference type="CDD" id="cd17324">
    <property type="entry name" value="MFS_NepI_like"/>
    <property type="match status" value="1"/>
</dbReference>
<sequence>MSRFSTGLHPGILTLAITAFAIGVAEFIIVGILPSISTAFSISLASAGSLVGLYALALAIGTPLIVIGLGRFPKKTVLMMLIGVFLLGNLVSALAPNYPVLLLGRIITALAHGSFFAIGATVAAGLAREGQASKAIAVMFAGLTLAMVIGVPLGSYLGNAFDWRLPFHAVALLALIALLATAVWLPRAPASKAGNALGQLAALRSPAIWAMMSVTVLGFGASFSAFTFITPILTDITGFSASSASVLLLVFGVATMIGNLLGGRLSDSLGWERTLRLLFGVLALTLVALALSLQYKVLMVITLFVWGIVAFGMTPAFQTGMLSTARLHTPTAVDFASGLNISAFNLGITLGERAGSVLVENGELAMTPWAGVAAAVLVNLPLTWLLWRRKVTMATC</sequence>
<evidence type="ECO:0000256" key="4">
    <source>
        <dbReference type="ARBA" id="ARBA00022989"/>
    </source>
</evidence>
<dbReference type="Proteomes" id="UP000198407">
    <property type="component" value="Unassembled WGS sequence"/>
</dbReference>
<dbReference type="GO" id="GO:0005886">
    <property type="term" value="C:plasma membrane"/>
    <property type="evidence" value="ECO:0007669"/>
    <property type="project" value="UniProtKB-SubCell"/>
</dbReference>
<dbReference type="Pfam" id="PF07690">
    <property type="entry name" value="MFS_1"/>
    <property type="match status" value="1"/>
</dbReference>
<organism evidence="8 9">
    <name type="scientific">Pseudomonas japonica</name>
    <dbReference type="NCBI Taxonomy" id="256466"/>
    <lineage>
        <taxon>Bacteria</taxon>
        <taxon>Pseudomonadati</taxon>
        <taxon>Pseudomonadota</taxon>
        <taxon>Gammaproteobacteria</taxon>
        <taxon>Pseudomonadales</taxon>
        <taxon>Pseudomonadaceae</taxon>
        <taxon>Pseudomonas</taxon>
    </lineage>
</organism>
<dbReference type="STRING" id="1215104.GCA_000730585_02212"/>
<evidence type="ECO:0000256" key="5">
    <source>
        <dbReference type="ARBA" id="ARBA00023136"/>
    </source>
</evidence>
<reference evidence="9" key="1">
    <citation type="submission" date="2017-06" db="EMBL/GenBank/DDBJ databases">
        <authorList>
            <person name="Varghese N."/>
            <person name="Submissions S."/>
        </authorList>
    </citation>
    <scope>NUCLEOTIDE SEQUENCE [LARGE SCALE GENOMIC DNA]</scope>
    <source>
        <strain evidence="9">DSM 22348</strain>
    </source>
</reference>
<feature type="transmembrane region" description="Helical" evidence="6">
    <location>
        <begin position="368"/>
        <end position="387"/>
    </location>
</feature>
<evidence type="ECO:0000259" key="7">
    <source>
        <dbReference type="PROSITE" id="PS50850"/>
    </source>
</evidence>
<feature type="domain" description="Major facilitator superfamily (MFS) profile" evidence="7">
    <location>
        <begin position="11"/>
        <end position="391"/>
    </location>
</feature>
<evidence type="ECO:0000256" key="1">
    <source>
        <dbReference type="ARBA" id="ARBA00004651"/>
    </source>
</evidence>
<dbReference type="PANTHER" id="PTHR43124:SF3">
    <property type="entry name" value="CHLORAMPHENICOL EFFLUX PUMP RV0191"/>
    <property type="match status" value="1"/>
</dbReference>
<feature type="transmembrane region" description="Helical" evidence="6">
    <location>
        <begin position="274"/>
        <end position="291"/>
    </location>
</feature>
<dbReference type="AlphaFoldDB" id="A0A239GJC8"/>
<feature type="transmembrane region" description="Helical" evidence="6">
    <location>
        <begin position="135"/>
        <end position="153"/>
    </location>
</feature>
<dbReference type="Gene3D" id="1.20.1250.20">
    <property type="entry name" value="MFS general substrate transporter like domains"/>
    <property type="match status" value="2"/>
</dbReference>
<evidence type="ECO:0000256" key="6">
    <source>
        <dbReference type="SAM" id="Phobius"/>
    </source>
</evidence>
<name>A0A239GJC8_9PSED</name>
<dbReference type="RefSeq" id="WP_042126338.1">
    <property type="nucleotide sequence ID" value="NZ_FZOL01000013.1"/>
</dbReference>
<feature type="transmembrane region" description="Helical" evidence="6">
    <location>
        <begin position="39"/>
        <end position="65"/>
    </location>
</feature>
<gene>
    <name evidence="8" type="ORF">SAMN05444352_11328</name>
</gene>
<keyword evidence="3 6" id="KW-0812">Transmembrane</keyword>
<evidence type="ECO:0000256" key="3">
    <source>
        <dbReference type="ARBA" id="ARBA00022692"/>
    </source>
</evidence>
<dbReference type="InterPro" id="IPR036259">
    <property type="entry name" value="MFS_trans_sf"/>
</dbReference>
<dbReference type="PANTHER" id="PTHR43124">
    <property type="entry name" value="PURINE EFFLUX PUMP PBUE"/>
    <property type="match status" value="1"/>
</dbReference>
<dbReference type="PROSITE" id="PS50850">
    <property type="entry name" value="MFS"/>
    <property type="match status" value="1"/>
</dbReference>
<comment type="subcellular location">
    <subcellularLocation>
        <location evidence="1">Cell membrane</location>
        <topology evidence="1">Multi-pass membrane protein</topology>
    </subcellularLocation>
</comment>
<dbReference type="GO" id="GO:0022857">
    <property type="term" value="F:transmembrane transporter activity"/>
    <property type="evidence" value="ECO:0007669"/>
    <property type="project" value="InterPro"/>
</dbReference>
<feature type="transmembrane region" description="Helical" evidence="6">
    <location>
        <begin position="165"/>
        <end position="186"/>
    </location>
</feature>
<dbReference type="SUPFAM" id="SSF103473">
    <property type="entry name" value="MFS general substrate transporter"/>
    <property type="match status" value="1"/>
</dbReference>
<feature type="transmembrane region" description="Helical" evidence="6">
    <location>
        <begin position="297"/>
        <end position="317"/>
    </location>
</feature>
<proteinExistence type="predicted"/>
<evidence type="ECO:0000313" key="8">
    <source>
        <dbReference type="EMBL" id="SNS69406.1"/>
    </source>
</evidence>
<dbReference type="OrthoDB" id="2810795at2"/>